<gene>
    <name evidence="1" type="ORF">AVDCRST_MAG53-1627</name>
</gene>
<dbReference type="EMBL" id="CADCVR010000048">
    <property type="protein sequence ID" value="CAA9492717.1"/>
    <property type="molecule type" value="Genomic_DNA"/>
</dbReference>
<evidence type="ECO:0000313" key="1">
    <source>
        <dbReference type="EMBL" id="CAA9492717.1"/>
    </source>
</evidence>
<protein>
    <submittedName>
        <fullName evidence="1">Uncharacterized protein</fullName>
    </submittedName>
</protein>
<name>A0A6J4S984_9ACTN</name>
<accession>A0A6J4S984</accession>
<organism evidence="1">
    <name type="scientific">uncultured Solirubrobacteraceae bacterium</name>
    <dbReference type="NCBI Taxonomy" id="1162706"/>
    <lineage>
        <taxon>Bacteria</taxon>
        <taxon>Bacillati</taxon>
        <taxon>Actinomycetota</taxon>
        <taxon>Thermoleophilia</taxon>
        <taxon>Solirubrobacterales</taxon>
        <taxon>Solirubrobacteraceae</taxon>
        <taxon>environmental samples</taxon>
    </lineage>
</organism>
<proteinExistence type="predicted"/>
<dbReference type="AlphaFoldDB" id="A0A6J4S984"/>
<sequence>MRGGHVRRNAPTPRTGRLLKATTVEAIPEAVRKAGAGEAAVSGQLSMKLMERLRVVAEAEAGVRPSAAC</sequence>
<reference evidence="1" key="1">
    <citation type="submission" date="2020-02" db="EMBL/GenBank/DDBJ databases">
        <authorList>
            <person name="Meier V. D."/>
        </authorList>
    </citation>
    <scope>NUCLEOTIDE SEQUENCE</scope>
    <source>
        <strain evidence="1">AVDCRST_MAG53</strain>
    </source>
</reference>